<keyword evidence="4" id="KW-1185">Reference proteome</keyword>
<dbReference type="FunFam" id="1.10.10.10:FF:000182">
    <property type="entry name" value="DEP domain-containing protein 1B isoform 1"/>
    <property type="match status" value="1"/>
</dbReference>
<evidence type="ECO:0000259" key="3">
    <source>
        <dbReference type="PROSITE" id="PS50186"/>
    </source>
</evidence>
<evidence type="ECO:0000256" key="1">
    <source>
        <dbReference type="ARBA" id="ARBA00022468"/>
    </source>
</evidence>
<dbReference type="CTD" id="55635"/>
<protein>
    <recommendedName>
        <fullName evidence="2">DEP domain-containing protein 1A</fullName>
    </recommendedName>
</protein>
<dbReference type="FunFam" id="1.10.555.10:FF:000038">
    <property type="entry name" value="DEP domain-containing protein 1A isoform X1"/>
    <property type="match status" value="1"/>
</dbReference>
<dbReference type="GeneID" id="129330517"/>
<organism evidence="4 5">
    <name type="scientific">Eublepharis macularius</name>
    <name type="common">Leopard gecko</name>
    <name type="synonym">Cyrtodactylus macularius</name>
    <dbReference type="NCBI Taxonomy" id="481883"/>
    <lineage>
        <taxon>Eukaryota</taxon>
        <taxon>Metazoa</taxon>
        <taxon>Chordata</taxon>
        <taxon>Craniata</taxon>
        <taxon>Vertebrata</taxon>
        <taxon>Euteleostomi</taxon>
        <taxon>Lepidosauria</taxon>
        <taxon>Squamata</taxon>
        <taxon>Bifurcata</taxon>
        <taxon>Gekkota</taxon>
        <taxon>Eublepharidae</taxon>
        <taxon>Eublepharinae</taxon>
        <taxon>Eublepharis</taxon>
    </lineage>
</organism>
<dbReference type="Proteomes" id="UP001190640">
    <property type="component" value="Chromosome 5"/>
</dbReference>
<dbReference type="Gene3D" id="1.10.555.10">
    <property type="entry name" value="Rho GTPase activation protein"/>
    <property type="match status" value="1"/>
</dbReference>
<keyword evidence="1" id="KW-0343">GTPase activation</keyword>
<gene>
    <name evidence="5" type="primary">DEPDC1</name>
</gene>
<dbReference type="CDD" id="cd04405">
    <property type="entry name" value="RhoGAP_BRCC3-like"/>
    <property type="match status" value="1"/>
</dbReference>
<dbReference type="KEGG" id="emc:129330517"/>
<dbReference type="PROSITE" id="PS50186">
    <property type="entry name" value="DEP"/>
    <property type="match status" value="1"/>
</dbReference>
<dbReference type="GO" id="GO:0005096">
    <property type="term" value="F:GTPase activator activity"/>
    <property type="evidence" value="ECO:0007669"/>
    <property type="project" value="UniProtKB-KW"/>
</dbReference>
<dbReference type="SUPFAM" id="SSF46785">
    <property type="entry name" value="Winged helix' DNA-binding domain"/>
    <property type="match status" value="1"/>
</dbReference>
<dbReference type="PANTHER" id="PTHR16206">
    <property type="entry name" value="DEP DOMAIN-CONTAINING"/>
    <property type="match status" value="1"/>
</dbReference>
<dbReference type="GO" id="GO:0017053">
    <property type="term" value="C:transcription repressor complex"/>
    <property type="evidence" value="ECO:0007669"/>
    <property type="project" value="TreeGrafter"/>
</dbReference>
<dbReference type="RefSeq" id="XP_054836549.1">
    <property type="nucleotide sequence ID" value="XM_054980574.1"/>
</dbReference>
<dbReference type="InterPro" id="IPR000591">
    <property type="entry name" value="DEP_dom"/>
</dbReference>
<name>A0AA97JFT1_EUBMA</name>
<evidence type="ECO:0000256" key="2">
    <source>
        <dbReference type="ARBA" id="ARBA00069599"/>
    </source>
</evidence>
<dbReference type="Gene3D" id="1.10.10.10">
    <property type="entry name" value="Winged helix-like DNA-binding domain superfamily/Winged helix DNA-binding domain"/>
    <property type="match status" value="1"/>
</dbReference>
<dbReference type="SUPFAM" id="SSF48350">
    <property type="entry name" value="GTPase activation domain, GAP"/>
    <property type="match status" value="1"/>
</dbReference>
<sequence length="812" mass="92680">MESRLVTPGPFRATKLWNEITKYFRAGMPRRKHRQHFKKYGNCFTAAEATDWLHELLKSNNNFGLEVTRQQTVQLLRKFLKNHVIEDIKGRWGSENLNDNSNLYRFPSTSPVRSLPSRCPLRENKNIIPKEPGNTVKLPHFSRITPKKCERLKCQENAENLNNDTVHEDTQKTAHGRSISQADIEEIWRSIILIHLQTILAVPSLEEVLHPAQILPQHIVYNMMNTGKRGVVVLQDKSEDLPHWVLSAMKCLANWPRSNDLSQPTYKGFERDVFKTVADYFLSLPEPLLTFEYYELFVNILVLCGYITIPNKSCGKPSTRNDLELPKTPRLNSFRSTECLLLSMLHHDTDKKDESETSGTVSKKMYRVERGCGAKLQQYNVANKCGSVHELMGGSYQNLSRLKSEQTVPLKLKARCCSLEGIADTTASLYSKDGLKMLSQAGVHIMPVTQNEKQLHRSQYKPDSLMDLCSNNSNKKKLGGVKRVSASGVPDQELHSANYKPRQLCRSQSLRENNKSSQCGINAPVAEITVKPHPVNHKTQSTTKLVTKTESDPKGSDIVIIKRLCKSSTQLSENTLSPAAFMLAGPSSLLQPHLERVAIEALQICCLLLPPPNRRKLQLLMRMISRMSENVDMPRLHDTVGTRSLMIQTFSRCVLCCEEEVDLDELLATRLVSFLMDHHQDILKVPTYLQVAVQDHIESLKTNQNKCLEEDMSAVFPTYSYCKRISTQEFNEQKIYTSQAAVAELLESIIKDRNLSLKDKKKKLKQFQKEYPQIYRSRFPSTESEAMLFEDKPTIKQPMLTLQKPKFCSLRH</sequence>
<dbReference type="InterPro" id="IPR036388">
    <property type="entry name" value="WH-like_DNA-bd_sf"/>
</dbReference>
<reference evidence="5" key="1">
    <citation type="submission" date="2025-08" db="UniProtKB">
        <authorList>
            <consortium name="RefSeq"/>
        </authorList>
    </citation>
    <scope>IDENTIFICATION</scope>
    <source>
        <tissue evidence="5">Blood</tissue>
    </source>
</reference>
<dbReference type="AlphaFoldDB" id="A0AA97JFT1"/>
<feature type="domain" description="DEP" evidence="3">
    <location>
        <begin position="24"/>
        <end position="108"/>
    </location>
</feature>
<evidence type="ECO:0000313" key="5">
    <source>
        <dbReference type="RefSeq" id="XP_054836549.1"/>
    </source>
</evidence>
<dbReference type="GO" id="GO:0005634">
    <property type="term" value="C:nucleus"/>
    <property type="evidence" value="ECO:0007669"/>
    <property type="project" value="TreeGrafter"/>
</dbReference>
<evidence type="ECO:0000313" key="4">
    <source>
        <dbReference type="Proteomes" id="UP001190640"/>
    </source>
</evidence>
<accession>A0AA97JFT1</accession>
<dbReference type="SMART" id="SM00049">
    <property type="entry name" value="DEP"/>
    <property type="match status" value="1"/>
</dbReference>
<dbReference type="InterPro" id="IPR036390">
    <property type="entry name" value="WH_DNA-bd_sf"/>
</dbReference>
<dbReference type="InterPro" id="IPR008936">
    <property type="entry name" value="Rho_GTPase_activation_prot"/>
</dbReference>
<dbReference type="PANTHER" id="PTHR16206:SF12">
    <property type="entry name" value="DEP DOMAIN-CONTAINING PROTEIN 1A"/>
    <property type="match status" value="1"/>
</dbReference>
<dbReference type="Pfam" id="PF00610">
    <property type="entry name" value="DEP"/>
    <property type="match status" value="1"/>
</dbReference>
<proteinExistence type="predicted"/>
<dbReference type="GO" id="GO:0035556">
    <property type="term" value="P:intracellular signal transduction"/>
    <property type="evidence" value="ECO:0007669"/>
    <property type="project" value="InterPro"/>
</dbReference>